<dbReference type="Gene3D" id="1.50.40.10">
    <property type="entry name" value="Mitochondrial carrier domain"/>
    <property type="match status" value="1"/>
</dbReference>
<sequence>MSSTAASKSLKIHSYDSAIAGSISGLITRALISPIDVLKIRLQLANFNSTPKHKVNIYQNGKILWSLTLEIYKKEGIKSFWKGNIPAEIMYVLYGASQFTCYSFLNDRFKGREKNGNVKHLVLGSISGCFASLITYPFDVLRTRFVANNSRSFFRLFKSINYIFKTEGINGFYGGLKPTIYQVSLGTGISFLSYEYLNTHIDINFLHGSFNNNKLINQYIAGFLAGFISKATTFPLDLIKRRLQIKGSINEILVHNYSFITSKDSVYNRNSQMYQIIKEILINEGINGLYRGFSMAVIKSAPTTALSFSIYEYSLRKLQGT</sequence>
<dbReference type="RefSeq" id="XP_020049533.1">
    <property type="nucleotide sequence ID" value="XM_020192162.1"/>
</dbReference>
<dbReference type="InterPro" id="IPR018108">
    <property type="entry name" value="MCP_transmembrane"/>
</dbReference>
<evidence type="ECO:0000256" key="3">
    <source>
        <dbReference type="ARBA" id="ARBA00022692"/>
    </source>
</evidence>
<dbReference type="GO" id="GO:0005743">
    <property type="term" value="C:mitochondrial inner membrane"/>
    <property type="evidence" value="ECO:0007669"/>
    <property type="project" value="UniProtKB-SubCell"/>
</dbReference>
<evidence type="ECO:0000256" key="8">
    <source>
        <dbReference type="ARBA" id="ARBA00023136"/>
    </source>
</evidence>
<keyword evidence="6" id="KW-1133">Transmembrane helix</keyword>
<name>A0A1D2VNP8_9ASCO</name>
<evidence type="ECO:0000256" key="2">
    <source>
        <dbReference type="ARBA" id="ARBA00022448"/>
    </source>
</evidence>
<protein>
    <submittedName>
        <fullName evidence="11">Mitochondrial carrier</fullName>
    </submittedName>
</protein>
<dbReference type="InParanoid" id="A0A1D2VNP8"/>
<dbReference type="InterPro" id="IPR023395">
    <property type="entry name" value="MCP_dom_sf"/>
</dbReference>
<dbReference type="PRINTS" id="PR00926">
    <property type="entry name" value="MITOCARRIER"/>
</dbReference>
<reference evidence="12" key="1">
    <citation type="submission" date="2016-05" db="EMBL/GenBank/DDBJ databases">
        <title>Comparative genomics of biotechnologically important yeasts.</title>
        <authorList>
            <consortium name="DOE Joint Genome Institute"/>
            <person name="Riley R."/>
            <person name="Haridas S."/>
            <person name="Wolfe K.H."/>
            <person name="Lopes M.R."/>
            <person name="Hittinger C.T."/>
            <person name="Goker M."/>
            <person name="Salamov A."/>
            <person name="Wisecaver J."/>
            <person name="Long T.M."/>
            <person name="Aerts A.L."/>
            <person name="Barry K."/>
            <person name="Choi C."/>
            <person name="Clum A."/>
            <person name="Coughlan A.Y."/>
            <person name="Deshpande S."/>
            <person name="Douglass A.P."/>
            <person name="Hanson S.J."/>
            <person name="Klenk H.-P."/>
            <person name="Labutti K."/>
            <person name="Lapidus A."/>
            <person name="Lindquist E."/>
            <person name="Lipzen A."/>
            <person name="Meier-Kolthoff J.P."/>
            <person name="Ohm R.A."/>
            <person name="Otillar R.P."/>
            <person name="Pangilinan J."/>
            <person name="Peng Y."/>
            <person name="Rokas A."/>
            <person name="Rosa C.A."/>
            <person name="Scheuner C."/>
            <person name="Sibirny A.A."/>
            <person name="Slot J.C."/>
            <person name="Stielow J.B."/>
            <person name="Sun H."/>
            <person name="Kurtzman C.P."/>
            <person name="Blackwell M."/>
            <person name="Grigoriev I.V."/>
            <person name="Jeffries T.W."/>
        </authorList>
    </citation>
    <scope>NUCLEOTIDE SEQUENCE [LARGE SCALE GENOMIC DNA]</scope>
    <source>
        <strain evidence="12">DSM 1968</strain>
    </source>
</reference>
<dbReference type="SUPFAM" id="SSF103506">
    <property type="entry name" value="Mitochondrial carrier"/>
    <property type="match status" value="1"/>
</dbReference>
<organism evidence="11 12">
    <name type="scientific">Ascoidea rubescens DSM 1968</name>
    <dbReference type="NCBI Taxonomy" id="1344418"/>
    <lineage>
        <taxon>Eukaryota</taxon>
        <taxon>Fungi</taxon>
        <taxon>Dikarya</taxon>
        <taxon>Ascomycota</taxon>
        <taxon>Saccharomycotina</taxon>
        <taxon>Saccharomycetes</taxon>
        <taxon>Ascoideaceae</taxon>
        <taxon>Ascoidea</taxon>
    </lineage>
</organism>
<keyword evidence="4" id="KW-0677">Repeat</keyword>
<feature type="repeat" description="Solcar" evidence="9">
    <location>
        <begin position="115"/>
        <end position="200"/>
    </location>
</feature>
<dbReference type="FunCoup" id="A0A1D2VNP8">
    <property type="interactions" value="29"/>
</dbReference>
<dbReference type="PANTHER" id="PTHR24089">
    <property type="entry name" value="SOLUTE CARRIER FAMILY 25"/>
    <property type="match status" value="1"/>
</dbReference>
<evidence type="ECO:0000313" key="12">
    <source>
        <dbReference type="Proteomes" id="UP000095038"/>
    </source>
</evidence>
<evidence type="ECO:0000256" key="6">
    <source>
        <dbReference type="ARBA" id="ARBA00022989"/>
    </source>
</evidence>
<keyword evidence="7" id="KW-0496">Mitochondrion</keyword>
<dbReference type="Pfam" id="PF00153">
    <property type="entry name" value="Mito_carr"/>
    <property type="match status" value="3"/>
</dbReference>
<dbReference type="GO" id="GO:1990545">
    <property type="term" value="P:mitochondrial thiamine pyrophosphate transmembrane transport"/>
    <property type="evidence" value="ECO:0007669"/>
    <property type="project" value="EnsemblFungi"/>
</dbReference>
<comment type="subcellular location">
    <subcellularLocation>
        <location evidence="1">Mitochondrion inner membrane</location>
        <topology evidence="1">Multi-pass membrane protein</topology>
    </subcellularLocation>
</comment>
<evidence type="ECO:0000313" key="11">
    <source>
        <dbReference type="EMBL" id="ODV63226.1"/>
    </source>
</evidence>
<evidence type="ECO:0000256" key="4">
    <source>
        <dbReference type="ARBA" id="ARBA00022737"/>
    </source>
</evidence>
<evidence type="ECO:0000256" key="7">
    <source>
        <dbReference type="ARBA" id="ARBA00023128"/>
    </source>
</evidence>
<keyword evidence="12" id="KW-1185">Reference proteome</keyword>
<proteinExistence type="inferred from homology"/>
<evidence type="ECO:0000256" key="10">
    <source>
        <dbReference type="RuleBase" id="RU000488"/>
    </source>
</evidence>
<feature type="repeat" description="Solcar" evidence="9">
    <location>
        <begin position="12"/>
        <end position="108"/>
    </location>
</feature>
<dbReference type="AlphaFoldDB" id="A0A1D2VNP8"/>
<evidence type="ECO:0000256" key="5">
    <source>
        <dbReference type="ARBA" id="ARBA00022792"/>
    </source>
</evidence>
<gene>
    <name evidence="11" type="ORF">ASCRUDRAFT_73131</name>
</gene>
<dbReference type="GeneID" id="30965798"/>
<evidence type="ECO:0000256" key="9">
    <source>
        <dbReference type="PROSITE-ProRule" id="PRU00282"/>
    </source>
</evidence>
<accession>A0A1D2VNP8</accession>
<dbReference type="Proteomes" id="UP000095038">
    <property type="component" value="Unassembled WGS sequence"/>
</dbReference>
<keyword evidence="2 10" id="KW-0813">Transport</keyword>
<dbReference type="GO" id="GO:0090422">
    <property type="term" value="F:thiamine pyrophosphate transmembrane transporter activity"/>
    <property type="evidence" value="ECO:0007669"/>
    <property type="project" value="EnsemblFungi"/>
</dbReference>
<dbReference type="STRING" id="1344418.A0A1D2VNP8"/>
<evidence type="ECO:0000256" key="1">
    <source>
        <dbReference type="ARBA" id="ARBA00004448"/>
    </source>
</evidence>
<dbReference type="PROSITE" id="PS50920">
    <property type="entry name" value="SOLCAR"/>
    <property type="match status" value="3"/>
</dbReference>
<comment type="similarity">
    <text evidence="10">Belongs to the mitochondrial carrier (TC 2.A.29) family.</text>
</comment>
<keyword evidence="3 9" id="KW-0812">Transmembrane</keyword>
<keyword evidence="5" id="KW-0999">Mitochondrion inner membrane</keyword>
<feature type="repeat" description="Solcar" evidence="9">
    <location>
        <begin position="213"/>
        <end position="317"/>
    </location>
</feature>
<keyword evidence="8 9" id="KW-0472">Membrane</keyword>
<dbReference type="EMBL" id="KV454475">
    <property type="protein sequence ID" value="ODV63226.1"/>
    <property type="molecule type" value="Genomic_DNA"/>
</dbReference>
<dbReference type="InterPro" id="IPR002067">
    <property type="entry name" value="MCP"/>
</dbReference>
<dbReference type="OrthoDB" id="18574at2759"/>